<proteinExistence type="predicted"/>
<gene>
    <name evidence="2" type="ORF">S03H2_66169</name>
</gene>
<dbReference type="GO" id="GO:0007059">
    <property type="term" value="P:chromosome segregation"/>
    <property type="evidence" value="ECO:0007669"/>
    <property type="project" value="TreeGrafter"/>
</dbReference>
<feature type="non-terminal residue" evidence="2">
    <location>
        <position position="109"/>
    </location>
</feature>
<comment type="caution">
    <text evidence="2">The sequence shown here is derived from an EMBL/GenBank/DDBJ whole genome shotgun (WGS) entry which is preliminary data.</text>
</comment>
<sequence length="109" mass="12334">MNDKTQTQIEQLVELPVTDILPSGNNPRIINEKDPGFIELIKSIRARGVVVPIHVRNHPKQKDKYELLAGERRLLAARANVPTIRAINHGVIDDDAAFEITFIENFARE</sequence>
<dbReference type="SUPFAM" id="SSF110849">
    <property type="entry name" value="ParB/Sulfiredoxin"/>
    <property type="match status" value="1"/>
</dbReference>
<dbReference type="InterPro" id="IPR003115">
    <property type="entry name" value="ParB_N"/>
</dbReference>
<name>X1I851_9ZZZZ</name>
<reference evidence="2" key="1">
    <citation type="journal article" date="2014" name="Front. Microbiol.">
        <title>High frequency of phylogenetically diverse reductive dehalogenase-homologous genes in deep subseafloor sedimentary metagenomes.</title>
        <authorList>
            <person name="Kawai M."/>
            <person name="Futagami T."/>
            <person name="Toyoda A."/>
            <person name="Takaki Y."/>
            <person name="Nishi S."/>
            <person name="Hori S."/>
            <person name="Arai W."/>
            <person name="Tsubouchi T."/>
            <person name="Morono Y."/>
            <person name="Uchiyama I."/>
            <person name="Ito T."/>
            <person name="Fujiyama A."/>
            <person name="Inagaki F."/>
            <person name="Takami H."/>
        </authorList>
    </citation>
    <scope>NUCLEOTIDE SEQUENCE</scope>
    <source>
        <strain evidence="2">Expedition CK06-06</strain>
    </source>
</reference>
<dbReference type="AlphaFoldDB" id="X1I851"/>
<dbReference type="InterPro" id="IPR050336">
    <property type="entry name" value="Chromosome_partition/occlusion"/>
</dbReference>
<dbReference type="Gene3D" id="3.90.1530.30">
    <property type="match status" value="1"/>
</dbReference>
<dbReference type="InterPro" id="IPR036086">
    <property type="entry name" value="ParB/Sulfiredoxin_sf"/>
</dbReference>
<dbReference type="SMART" id="SM00470">
    <property type="entry name" value="ParB"/>
    <property type="match status" value="1"/>
</dbReference>
<protein>
    <recommendedName>
        <fullName evidence="1">ParB-like N-terminal domain-containing protein</fullName>
    </recommendedName>
</protein>
<organism evidence="2">
    <name type="scientific">marine sediment metagenome</name>
    <dbReference type="NCBI Taxonomy" id="412755"/>
    <lineage>
        <taxon>unclassified sequences</taxon>
        <taxon>metagenomes</taxon>
        <taxon>ecological metagenomes</taxon>
    </lineage>
</organism>
<accession>X1I851</accession>
<dbReference type="Pfam" id="PF02195">
    <property type="entry name" value="ParB_N"/>
    <property type="match status" value="1"/>
</dbReference>
<evidence type="ECO:0000313" key="2">
    <source>
        <dbReference type="EMBL" id="GAH78556.1"/>
    </source>
</evidence>
<dbReference type="GO" id="GO:0005694">
    <property type="term" value="C:chromosome"/>
    <property type="evidence" value="ECO:0007669"/>
    <property type="project" value="TreeGrafter"/>
</dbReference>
<dbReference type="EMBL" id="BARU01043173">
    <property type="protein sequence ID" value="GAH78556.1"/>
    <property type="molecule type" value="Genomic_DNA"/>
</dbReference>
<feature type="domain" description="ParB-like N-terminal" evidence="1">
    <location>
        <begin position="13"/>
        <end position="106"/>
    </location>
</feature>
<dbReference type="PANTHER" id="PTHR33375:SF1">
    <property type="entry name" value="CHROMOSOME-PARTITIONING PROTEIN PARB-RELATED"/>
    <property type="match status" value="1"/>
</dbReference>
<dbReference type="PANTHER" id="PTHR33375">
    <property type="entry name" value="CHROMOSOME-PARTITIONING PROTEIN PARB-RELATED"/>
    <property type="match status" value="1"/>
</dbReference>
<evidence type="ECO:0000259" key="1">
    <source>
        <dbReference type="SMART" id="SM00470"/>
    </source>
</evidence>